<evidence type="ECO:0000313" key="2">
    <source>
        <dbReference type="Proteomes" id="UP000050761"/>
    </source>
</evidence>
<protein>
    <submittedName>
        <fullName evidence="1 3">Uncharacterized protein</fullName>
    </submittedName>
</protein>
<dbReference type="EMBL" id="UZAH01025335">
    <property type="protein sequence ID" value="VDO61778.1"/>
    <property type="molecule type" value="Genomic_DNA"/>
</dbReference>
<evidence type="ECO:0000313" key="1">
    <source>
        <dbReference type="EMBL" id="VDO61778.1"/>
    </source>
</evidence>
<sequence>MVEDDVECLPLLSSNRPISPGHIARYPSDTCAADSFGVFGDATLDEDYHWMEHTISRLVEQREDAPIMHLCSELISFRQGRVI</sequence>
<keyword evidence="2" id="KW-1185">Reference proteome</keyword>
<dbReference type="Proteomes" id="UP000050761">
    <property type="component" value="Unassembled WGS sequence"/>
</dbReference>
<reference evidence="3" key="2">
    <citation type="submission" date="2019-09" db="UniProtKB">
        <authorList>
            <consortium name="WormBaseParasite"/>
        </authorList>
    </citation>
    <scope>IDENTIFICATION</scope>
</reference>
<dbReference type="WBParaSite" id="HPBE_0000459901-mRNA-1">
    <property type="protein sequence ID" value="HPBE_0000459901-mRNA-1"/>
    <property type="gene ID" value="HPBE_0000459901"/>
</dbReference>
<accession>A0A183FE45</accession>
<evidence type="ECO:0000313" key="3">
    <source>
        <dbReference type="WBParaSite" id="HPBE_0000459901-mRNA-1"/>
    </source>
</evidence>
<gene>
    <name evidence="1" type="ORF">HPBE_LOCUS4600</name>
</gene>
<organism evidence="2 3">
    <name type="scientific">Heligmosomoides polygyrus</name>
    <name type="common">Parasitic roundworm</name>
    <dbReference type="NCBI Taxonomy" id="6339"/>
    <lineage>
        <taxon>Eukaryota</taxon>
        <taxon>Metazoa</taxon>
        <taxon>Ecdysozoa</taxon>
        <taxon>Nematoda</taxon>
        <taxon>Chromadorea</taxon>
        <taxon>Rhabditida</taxon>
        <taxon>Rhabditina</taxon>
        <taxon>Rhabditomorpha</taxon>
        <taxon>Strongyloidea</taxon>
        <taxon>Heligmosomidae</taxon>
        <taxon>Heligmosomoides</taxon>
    </lineage>
</organism>
<accession>A0A3P8AAK7</accession>
<proteinExistence type="predicted"/>
<reference evidence="1 2" key="1">
    <citation type="submission" date="2018-11" db="EMBL/GenBank/DDBJ databases">
        <authorList>
            <consortium name="Pathogen Informatics"/>
        </authorList>
    </citation>
    <scope>NUCLEOTIDE SEQUENCE [LARGE SCALE GENOMIC DNA]</scope>
</reference>
<name>A0A183FE45_HELPZ</name>
<dbReference type="AlphaFoldDB" id="A0A183FE45"/>